<sequence>MTDFRVKKLQKMFHTFFDVNNDGVLEQADFEQTAERFRSVSGWAAGSPEATKTRKVILGLWERLRSKADSDGDGKVTFQEYLAASDAGTTTAFRQDYRDFFFKVIDDTGDGIIDKDEYLRVFKKFGIDAAALGDAFDSFTKNGTVPVNAEYFAQLWKEYFTSNDLNAPGNRFFG</sequence>
<evidence type="ECO:0000256" key="1">
    <source>
        <dbReference type="ARBA" id="ARBA00022837"/>
    </source>
</evidence>
<keyword evidence="3" id="KW-1185">Reference proteome</keyword>
<dbReference type="Pfam" id="PF13202">
    <property type="entry name" value="EF-hand_5"/>
    <property type="match status" value="1"/>
</dbReference>
<reference evidence="4" key="1">
    <citation type="submission" date="2025-08" db="UniProtKB">
        <authorList>
            <consortium name="RefSeq"/>
        </authorList>
    </citation>
    <scope>IDENTIFICATION</scope>
</reference>
<dbReference type="InterPro" id="IPR002048">
    <property type="entry name" value="EF_hand_dom"/>
</dbReference>
<feature type="domain" description="EF-hand" evidence="2">
    <location>
        <begin position="93"/>
        <end position="128"/>
    </location>
</feature>
<proteinExistence type="predicted"/>
<dbReference type="SMART" id="SM00054">
    <property type="entry name" value="EFh"/>
    <property type="match status" value="3"/>
</dbReference>
<protein>
    <submittedName>
        <fullName evidence="4">Sarcoplasmic calcium-binding proteins II, V, VI, and VII-like</fullName>
    </submittedName>
</protein>
<accession>A0ABM1FA31</accession>
<dbReference type="PROSITE" id="PS50222">
    <property type="entry name" value="EF_HAND_2"/>
    <property type="match status" value="1"/>
</dbReference>
<organism evidence="3 4">
    <name type="scientific">Priapulus caudatus</name>
    <name type="common">Priapulid worm</name>
    <dbReference type="NCBI Taxonomy" id="37621"/>
    <lineage>
        <taxon>Eukaryota</taxon>
        <taxon>Metazoa</taxon>
        <taxon>Ecdysozoa</taxon>
        <taxon>Scalidophora</taxon>
        <taxon>Priapulida</taxon>
        <taxon>Priapulimorpha</taxon>
        <taxon>Priapulimorphida</taxon>
        <taxon>Priapulidae</taxon>
        <taxon>Priapulus</taxon>
    </lineage>
</organism>
<dbReference type="Pfam" id="PF13499">
    <property type="entry name" value="EF-hand_7"/>
    <property type="match status" value="1"/>
</dbReference>
<evidence type="ECO:0000313" key="3">
    <source>
        <dbReference type="Proteomes" id="UP000695022"/>
    </source>
</evidence>
<keyword evidence="1" id="KW-0106">Calcium</keyword>
<evidence type="ECO:0000259" key="2">
    <source>
        <dbReference type="PROSITE" id="PS50222"/>
    </source>
</evidence>
<dbReference type="SUPFAM" id="SSF47473">
    <property type="entry name" value="EF-hand"/>
    <property type="match status" value="1"/>
</dbReference>
<dbReference type="PROSITE" id="PS00018">
    <property type="entry name" value="EF_HAND_1"/>
    <property type="match status" value="2"/>
</dbReference>
<dbReference type="Proteomes" id="UP000695022">
    <property type="component" value="Unplaced"/>
</dbReference>
<dbReference type="InterPro" id="IPR018247">
    <property type="entry name" value="EF_Hand_1_Ca_BS"/>
</dbReference>
<name>A0ABM1FA31_PRICU</name>
<dbReference type="InterPro" id="IPR011992">
    <property type="entry name" value="EF-hand-dom_pair"/>
</dbReference>
<dbReference type="GeneID" id="106821135"/>
<dbReference type="RefSeq" id="XP_014681302.1">
    <property type="nucleotide sequence ID" value="XM_014825816.1"/>
</dbReference>
<gene>
    <name evidence="4" type="primary">LOC106821135</name>
</gene>
<evidence type="ECO:0000313" key="4">
    <source>
        <dbReference type="RefSeq" id="XP_014681302.1"/>
    </source>
</evidence>
<dbReference type="Gene3D" id="1.10.238.10">
    <property type="entry name" value="EF-hand"/>
    <property type="match status" value="1"/>
</dbReference>